<keyword evidence="9" id="KW-1185">Reference proteome</keyword>
<evidence type="ECO:0000256" key="4">
    <source>
        <dbReference type="ARBA" id="ARBA00022980"/>
    </source>
</evidence>
<dbReference type="GO" id="GO:0006412">
    <property type="term" value="P:translation"/>
    <property type="evidence" value="ECO:0007669"/>
    <property type="project" value="InterPro"/>
</dbReference>
<dbReference type="PANTHER" id="PTHR36427:SF3">
    <property type="entry name" value="LARGE RIBOSOMAL SUBUNIT PROTEIN UL1M"/>
    <property type="match status" value="1"/>
</dbReference>
<keyword evidence="5" id="KW-0687">Ribonucleoprotein</keyword>
<keyword evidence="2" id="KW-0699">rRNA-binding</keyword>
<dbReference type="Proteomes" id="UP000002630">
    <property type="component" value="Linkage Group LG10"/>
</dbReference>
<dbReference type="InterPro" id="IPR028364">
    <property type="entry name" value="Ribosomal_uL1/biogenesis"/>
</dbReference>
<protein>
    <recommendedName>
        <fullName evidence="6">Large ribosomal subunit protein uL1c</fullName>
    </recommendedName>
</protein>
<evidence type="ECO:0000313" key="9">
    <source>
        <dbReference type="Proteomes" id="UP000002630"/>
    </source>
</evidence>
<dbReference type="FunFam" id="3.40.50.790:FF:000001">
    <property type="entry name" value="50S ribosomal protein L1"/>
    <property type="match status" value="1"/>
</dbReference>
<dbReference type="InterPro" id="IPR023674">
    <property type="entry name" value="Ribosomal_uL1-like"/>
</dbReference>
<comment type="similarity">
    <text evidence="1">Belongs to the universal ribosomal protein uL1 family.</text>
</comment>
<dbReference type="InParanoid" id="D8LST1"/>
<evidence type="ECO:0000256" key="2">
    <source>
        <dbReference type="ARBA" id="ARBA00022730"/>
    </source>
</evidence>
<dbReference type="Gene3D" id="3.40.50.790">
    <property type="match status" value="1"/>
</dbReference>
<dbReference type="eggNOG" id="KOG1569">
    <property type="taxonomic scope" value="Eukaryota"/>
</dbReference>
<dbReference type="GO" id="GO:0019843">
    <property type="term" value="F:rRNA binding"/>
    <property type="evidence" value="ECO:0007669"/>
    <property type="project" value="UniProtKB-KW"/>
</dbReference>
<evidence type="ECO:0000256" key="7">
    <source>
        <dbReference type="SAM" id="MobiDB-lite"/>
    </source>
</evidence>
<evidence type="ECO:0000256" key="5">
    <source>
        <dbReference type="ARBA" id="ARBA00023274"/>
    </source>
</evidence>
<dbReference type="AlphaFoldDB" id="D8LST1"/>
<dbReference type="Gene3D" id="3.30.190.20">
    <property type="match status" value="1"/>
</dbReference>
<dbReference type="OMA" id="MYIASSM"/>
<dbReference type="FunCoup" id="D8LST1">
    <property type="interactions" value="121"/>
</dbReference>
<sequence>MRHGSLHSCARPAQRAIIPCQALRAASSKSKNKNRRKASPTQAQAAVAARNPVYPIAEALDLVKDGAKANFDETVEVAMVLNVDPRKANQTVRGTVQLPKGSGKTVRVAVFAKGDDADAATAAGADIVGTEDLVASVMKGNIDFERCVATPEMMSVVGRAARVLGPRGLMPNAKLGSVTRDVEAAVRAAKGGQAQFRAGKNGALHMGVGKVSFARSDLIENVRATMVAISNLKPEVIKGKYISQVHLSSTMGKGVPVEVATVDPSSPRFMFVDEGAEAAVKKALEAELAKAMKEGDGAGEQRASL</sequence>
<dbReference type="GO" id="GO:0003735">
    <property type="term" value="F:structural constituent of ribosome"/>
    <property type="evidence" value="ECO:0007669"/>
    <property type="project" value="InterPro"/>
</dbReference>
<accession>D8LST1</accession>
<feature type="region of interest" description="Disordered" evidence="7">
    <location>
        <begin position="25"/>
        <end position="46"/>
    </location>
</feature>
<keyword evidence="3" id="KW-0694">RNA-binding</keyword>
<dbReference type="EMBL" id="FN648992">
    <property type="protein sequence ID" value="CBN75281.1"/>
    <property type="molecule type" value="Genomic_DNA"/>
</dbReference>
<dbReference type="InterPro" id="IPR005878">
    <property type="entry name" value="Ribosom_uL1_bac-type"/>
</dbReference>
<dbReference type="GO" id="GO:0022625">
    <property type="term" value="C:cytosolic large ribosomal subunit"/>
    <property type="evidence" value="ECO:0007669"/>
    <property type="project" value="TreeGrafter"/>
</dbReference>
<dbReference type="SUPFAM" id="SSF56808">
    <property type="entry name" value="Ribosomal protein L1"/>
    <property type="match status" value="1"/>
</dbReference>
<dbReference type="OrthoDB" id="1747252at2759"/>
<dbReference type="STRING" id="2880.D8LST1"/>
<dbReference type="HAMAP" id="MF_01318_B">
    <property type="entry name" value="Ribosomal_uL1_B"/>
    <property type="match status" value="1"/>
</dbReference>
<keyword evidence="4" id="KW-0689">Ribosomal protein</keyword>
<dbReference type="CDD" id="cd00403">
    <property type="entry name" value="Ribosomal_L1"/>
    <property type="match status" value="1"/>
</dbReference>
<dbReference type="InterPro" id="IPR016095">
    <property type="entry name" value="Ribosomal_uL1_3-a/b-sand"/>
</dbReference>
<gene>
    <name evidence="8" type="ORF">Esi_0076_0092</name>
</gene>
<dbReference type="NCBIfam" id="TIGR01169">
    <property type="entry name" value="rplA_bact"/>
    <property type="match status" value="1"/>
</dbReference>
<reference evidence="8 9" key="1">
    <citation type="journal article" date="2010" name="Nature">
        <title>The Ectocarpus genome and the independent evolution of multicellularity in brown algae.</title>
        <authorList>
            <person name="Cock J.M."/>
            <person name="Sterck L."/>
            <person name="Rouze P."/>
            <person name="Scornet D."/>
            <person name="Allen A.E."/>
            <person name="Amoutzias G."/>
            <person name="Anthouard V."/>
            <person name="Artiguenave F."/>
            <person name="Aury J.M."/>
            <person name="Badger J.H."/>
            <person name="Beszteri B."/>
            <person name="Billiau K."/>
            <person name="Bonnet E."/>
            <person name="Bothwell J.H."/>
            <person name="Bowler C."/>
            <person name="Boyen C."/>
            <person name="Brownlee C."/>
            <person name="Carrano C.J."/>
            <person name="Charrier B."/>
            <person name="Cho G.Y."/>
            <person name="Coelho S.M."/>
            <person name="Collen J."/>
            <person name="Corre E."/>
            <person name="Da Silva C."/>
            <person name="Delage L."/>
            <person name="Delaroque N."/>
            <person name="Dittami S.M."/>
            <person name="Doulbeau S."/>
            <person name="Elias M."/>
            <person name="Farnham G."/>
            <person name="Gachon C.M."/>
            <person name="Gschloessl B."/>
            <person name="Heesch S."/>
            <person name="Jabbari K."/>
            <person name="Jubin C."/>
            <person name="Kawai H."/>
            <person name="Kimura K."/>
            <person name="Kloareg B."/>
            <person name="Kupper F.C."/>
            <person name="Lang D."/>
            <person name="Le Bail A."/>
            <person name="Leblanc C."/>
            <person name="Lerouge P."/>
            <person name="Lohr M."/>
            <person name="Lopez P.J."/>
            <person name="Martens C."/>
            <person name="Maumus F."/>
            <person name="Michel G."/>
            <person name="Miranda-Saavedra D."/>
            <person name="Morales J."/>
            <person name="Moreau H."/>
            <person name="Motomura T."/>
            <person name="Nagasato C."/>
            <person name="Napoli C.A."/>
            <person name="Nelson D.R."/>
            <person name="Nyvall-Collen P."/>
            <person name="Peters A.F."/>
            <person name="Pommier C."/>
            <person name="Potin P."/>
            <person name="Poulain J."/>
            <person name="Quesneville H."/>
            <person name="Read B."/>
            <person name="Rensing S.A."/>
            <person name="Ritter A."/>
            <person name="Rousvoal S."/>
            <person name="Samanta M."/>
            <person name="Samson G."/>
            <person name="Schroeder D.C."/>
            <person name="Segurens B."/>
            <person name="Strittmatter M."/>
            <person name="Tonon T."/>
            <person name="Tregear J.W."/>
            <person name="Valentin K."/>
            <person name="von Dassow P."/>
            <person name="Yamagishi T."/>
            <person name="Van de Peer Y."/>
            <person name="Wincker P."/>
        </authorList>
    </citation>
    <scope>NUCLEOTIDE SEQUENCE [LARGE SCALE GENOMIC DNA]</scope>
    <source>
        <strain evidence="9">Ec32 / CCAP1310/4</strain>
    </source>
</reference>
<name>D8LST1_ECTSI</name>
<proteinExistence type="inferred from homology"/>
<evidence type="ECO:0000256" key="6">
    <source>
        <dbReference type="ARBA" id="ARBA00035205"/>
    </source>
</evidence>
<evidence type="ECO:0000256" key="3">
    <source>
        <dbReference type="ARBA" id="ARBA00022884"/>
    </source>
</evidence>
<evidence type="ECO:0000313" key="8">
    <source>
        <dbReference type="EMBL" id="CBN75281.1"/>
    </source>
</evidence>
<dbReference type="PANTHER" id="PTHR36427">
    <property type="entry name" value="54S RIBOSOMAL PROTEIN L1, MITOCHONDRIAL"/>
    <property type="match status" value="1"/>
</dbReference>
<organism evidence="8 9">
    <name type="scientific">Ectocarpus siliculosus</name>
    <name type="common">Brown alga</name>
    <name type="synonym">Conferva siliculosa</name>
    <dbReference type="NCBI Taxonomy" id="2880"/>
    <lineage>
        <taxon>Eukaryota</taxon>
        <taxon>Sar</taxon>
        <taxon>Stramenopiles</taxon>
        <taxon>Ochrophyta</taxon>
        <taxon>PX clade</taxon>
        <taxon>Phaeophyceae</taxon>
        <taxon>Ectocarpales</taxon>
        <taxon>Ectocarpaceae</taxon>
        <taxon>Ectocarpus</taxon>
    </lineage>
</organism>
<evidence type="ECO:0000256" key="1">
    <source>
        <dbReference type="ARBA" id="ARBA00010531"/>
    </source>
</evidence>
<dbReference type="EMBL" id="FN649735">
    <property type="protein sequence ID" value="CBN75281.1"/>
    <property type="molecule type" value="Genomic_DNA"/>
</dbReference>
<dbReference type="Pfam" id="PF00687">
    <property type="entry name" value="Ribosomal_L1"/>
    <property type="match status" value="1"/>
</dbReference>